<reference evidence="3" key="1">
    <citation type="submission" date="2023-06" db="EMBL/GenBank/DDBJ databases">
        <title>Genome-scale phylogeny and comparative genomics of the fungal order Sordariales.</title>
        <authorList>
            <consortium name="Lawrence Berkeley National Laboratory"/>
            <person name="Hensen N."/>
            <person name="Bonometti L."/>
            <person name="Westerberg I."/>
            <person name="Brannstrom I.O."/>
            <person name="Guillou S."/>
            <person name="Cros-Aarteil S."/>
            <person name="Calhoun S."/>
            <person name="Haridas S."/>
            <person name="Kuo A."/>
            <person name="Mondo S."/>
            <person name="Pangilinan J."/>
            <person name="Riley R."/>
            <person name="Labutti K."/>
            <person name="Andreopoulos B."/>
            <person name="Lipzen A."/>
            <person name="Chen C."/>
            <person name="Yanf M."/>
            <person name="Daum C."/>
            <person name="Ng V."/>
            <person name="Clum A."/>
            <person name="Steindorff A."/>
            <person name="Ohm R."/>
            <person name="Martin F."/>
            <person name="Silar P."/>
            <person name="Natvig D."/>
            <person name="Lalanne C."/>
            <person name="Gautier V."/>
            <person name="Ament-Velasquez S.L."/>
            <person name="Kruys A."/>
            <person name="Hutchinson M.I."/>
            <person name="Powell A.J."/>
            <person name="Barry K."/>
            <person name="Miller A.N."/>
            <person name="Grigoriev I.V."/>
            <person name="Debuchy R."/>
            <person name="Gladieux P."/>
            <person name="Thoren M.H."/>
            <person name="Johannesson H."/>
        </authorList>
    </citation>
    <scope>NUCLEOTIDE SEQUENCE</scope>
    <source>
        <strain evidence="3">SMH2532-1</strain>
    </source>
</reference>
<gene>
    <name evidence="3" type="ORF">B0T16DRAFT_71084</name>
</gene>
<feature type="compositionally biased region" description="Basic residues" evidence="1">
    <location>
        <begin position="1"/>
        <end position="11"/>
    </location>
</feature>
<dbReference type="EMBL" id="JAULSV010000001">
    <property type="protein sequence ID" value="KAK0658009.1"/>
    <property type="molecule type" value="Genomic_DNA"/>
</dbReference>
<evidence type="ECO:0000313" key="4">
    <source>
        <dbReference type="Proteomes" id="UP001174936"/>
    </source>
</evidence>
<keyword evidence="2" id="KW-1133">Transmembrane helix</keyword>
<dbReference type="AlphaFoldDB" id="A0AA40D2N0"/>
<feature type="compositionally biased region" description="Polar residues" evidence="1">
    <location>
        <begin position="22"/>
        <end position="33"/>
    </location>
</feature>
<keyword evidence="4" id="KW-1185">Reference proteome</keyword>
<evidence type="ECO:0000313" key="3">
    <source>
        <dbReference type="EMBL" id="KAK0658009.1"/>
    </source>
</evidence>
<evidence type="ECO:0000256" key="2">
    <source>
        <dbReference type="SAM" id="Phobius"/>
    </source>
</evidence>
<dbReference type="Proteomes" id="UP001174936">
    <property type="component" value="Unassembled WGS sequence"/>
</dbReference>
<evidence type="ECO:0000256" key="1">
    <source>
        <dbReference type="SAM" id="MobiDB-lite"/>
    </source>
</evidence>
<keyword evidence="2" id="KW-0472">Membrane</keyword>
<feature type="compositionally biased region" description="Basic and acidic residues" evidence="1">
    <location>
        <begin position="12"/>
        <end position="21"/>
    </location>
</feature>
<organism evidence="3 4">
    <name type="scientific">Cercophora newfieldiana</name>
    <dbReference type="NCBI Taxonomy" id="92897"/>
    <lineage>
        <taxon>Eukaryota</taxon>
        <taxon>Fungi</taxon>
        <taxon>Dikarya</taxon>
        <taxon>Ascomycota</taxon>
        <taxon>Pezizomycotina</taxon>
        <taxon>Sordariomycetes</taxon>
        <taxon>Sordariomycetidae</taxon>
        <taxon>Sordariales</taxon>
        <taxon>Lasiosphaeriaceae</taxon>
        <taxon>Cercophora</taxon>
    </lineage>
</organism>
<keyword evidence="2" id="KW-0812">Transmembrane</keyword>
<accession>A0AA40D2N0</accession>
<feature type="region of interest" description="Disordered" evidence="1">
    <location>
        <begin position="1"/>
        <end position="33"/>
    </location>
</feature>
<protein>
    <submittedName>
        <fullName evidence="3">Uncharacterized protein</fullName>
    </submittedName>
</protein>
<comment type="caution">
    <text evidence="3">The sequence shown here is derived from an EMBL/GenBank/DDBJ whole genome shotgun (WGS) entry which is preliminary data.</text>
</comment>
<feature type="transmembrane region" description="Helical" evidence="2">
    <location>
        <begin position="37"/>
        <end position="56"/>
    </location>
</feature>
<name>A0AA40D2N0_9PEZI</name>
<proteinExistence type="predicted"/>
<sequence length="138" mass="15527">MFLPRSRSHPNHPRDAPRTDSPDNGSPSLPDSSTAQTLAFGIAATLLALFAIYLSYRQLQAMRNRHKLQATSSTNDTHGDAELVQLRGPTPRHSGGRHYNPDFEPPFVSARVLTFQHVTIQPWREPMPQRRPDPWAVP</sequence>